<dbReference type="Pfam" id="PF10551">
    <property type="entry name" value="MULE"/>
    <property type="match status" value="1"/>
</dbReference>
<sequence length="530" mass="58711">MLPSLSSLLQHALYGGNAGSARFPVPSSSDDGHSEPPFTSFGGTRNTQQPPLRLPQAPLLQHRLWHDGAVDAIGRQAVIVPVDSEVDDDGEGDYDGSFDFDDNDAWDIFASIDWDIGGMDEEDISSDDGSYASDDTTPVVVADVLAMSNQPRKNTMLDWLRMGEFESYALAKDSVAPSSTQSTKTTRCTVCLGPGVHDMCTRYMKCTCRGHCTKQLRVFTCSTSKRSVVYKRGQYGDCDPERSGAMSRSIRDQADRLFAEGITPSRAQHRLKSVIPAHAMPHLKIFQDRYRYYRLSTLNEHSKPSVMARLLVESRLDVGWDSTTYFSFGFEVVDGAPQIGYGGTSGVFKVGITTKQLLQGMNRDPSTFIFHWDATYKINSMAYPVLICGMTDPGGRFHPVAFFVIGEESTDEYESAMRELMKVYEAVVGSPLKLDYVMGDAAKAPIAAMKNLPQLGIKTLLMCFYHCVACVNKRLGAVPQNVKALVSKHMFMMHYSRSGVECQQHWGAAKAAWSACEVLVTKDFVRFETQ</sequence>
<evidence type="ECO:0000256" key="1">
    <source>
        <dbReference type="SAM" id="MobiDB-lite"/>
    </source>
</evidence>
<dbReference type="EMBL" id="QUTH01001188">
    <property type="protein sequence ID" value="RHZ31440.1"/>
    <property type="molecule type" value="Genomic_DNA"/>
</dbReference>
<dbReference type="VEuPathDB" id="FungiDB:H257_11194"/>
<comment type="caution">
    <text evidence="3">The sequence shown here is derived from an EMBL/GenBank/DDBJ whole genome shotgun (WGS) entry which is preliminary data.</text>
</comment>
<name>A0A418FL71_APHAT</name>
<feature type="region of interest" description="Disordered" evidence="1">
    <location>
        <begin position="23"/>
        <end position="52"/>
    </location>
</feature>
<feature type="domain" description="MULE transposase" evidence="2">
    <location>
        <begin position="371"/>
        <end position="468"/>
    </location>
</feature>
<dbReference type="AlphaFoldDB" id="A0A418FL71"/>
<evidence type="ECO:0000313" key="4">
    <source>
        <dbReference type="Proteomes" id="UP000285430"/>
    </source>
</evidence>
<reference evidence="3 4" key="1">
    <citation type="submission" date="2018-08" db="EMBL/GenBank/DDBJ databases">
        <title>Aphanomyces genome sequencing and annotation.</title>
        <authorList>
            <person name="Minardi D."/>
            <person name="Oidtmann B."/>
            <person name="Van Der Giezen M."/>
            <person name="Studholme D.J."/>
        </authorList>
    </citation>
    <scope>NUCLEOTIDE SEQUENCE [LARGE SCALE GENOMIC DNA]</scope>
    <source>
        <strain evidence="3 4">Da</strain>
    </source>
</reference>
<proteinExistence type="predicted"/>
<gene>
    <name evidence="3" type="ORF">DYB37_012881</name>
</gene>
<dbReference type="InterPro" id="IPR018289">
    <property type="entry name" value="MULE_transposase_dom"/>
</dbReference>
<dbReference type="Proteomes" id="UP000285430">
    <property type="component" value="Unassembled WGS sequence"/>
</dbReference>
<evidence type="ECO:0000313" key="3">
    <source>
        <dbReference type="EMBL" id="RHZ31440.1"/>
    </source>
</evidence>
<protein>
    <recommendedName>
        <fullName evidence="2">MULE transposase domain-containing protein</fullName>
    </recommendedName>
</protein>
<evidence type="ECO:0000259" key="2">
    <source>
        <dbReference type="Pfam" id="PF10551"/>
    </source>
</evidence>
<accession>A0A418FL71</accession>
<organism evidence="3 4">
    <name type="scientific">Aphanomyces astaci</name>
    <name type="common">Crayfish plague agent</name>
    <dbReference type="NCBI Taxonomy" id="112090"/>
    <lineage>
        <taxon>Eukaryota</taxon>
        <taxon>Sar</taxon>
        <taxon>Stramenopiles</taxon>
        <taxon>Oomycota</taxon>
        <taxon>Saprolegniomycetes</taxon>
        <taxon>Saprolegniales</taxon>
        <taxon>Verrucalvaceae</taxon>
        <taxon>Aphanomyces</taxon>
    </lineage>
</organism>